<dbReference type="Gene3D" id="1.20.1600.10">
    <property type="entry name" value="Outer membrane efflux proteins (OEP)"/>
    <property type="match status" value="1"/>
</dbReference>
<dbReference type="EMBL" id="JBHTJR010000023">
    <property type="protein sequence ID" value="MFD0992462.1"/>
    <property type="molecule type" value="Genomic_DNA"/>
</dbReference>
<evidence type="ECO:0000256" key="2">
    <source>
        <dbReference type="ARBA" id="ARBA00007613"/>
    </source>
</evidence>
<keyword evidence="5" id="KW-0812">Transmembrane</keyword>
<dbReference type="Proteomes" id="UP001597062">
    <property type="component" value="Unassembled WGS sequence"/>
</dbReference>
<proteinExistence type="inferred from homology"/>
<keyword evidence="9" id="KW-1185">Reference proteome</keyword>
<evidence type="ECO:0000256" key="5">
    <source>
        <dbReference type="ARBA" id="ARBA00022692"/>
    </source>
</evidence>
<name>A0ABW3JT25_9FLAO</name>
<dbReference type="PANTHER" id="PTHR30026:SF21">
    <property type="entry name" value="SLR1270 PROTEIN"/>
    <property type="match status" value="1"/>
</dbReference>
<evidence type="ECO:0000256" key="6">
    <source>
        <dbReference type="ARBA" id="ARBA00023136"/>
    </source>
</evidence>
<evidence type="ECO:0000256" key="3">
    <source>
        <dbReference type="ARBA" id="ARBA00022448"/>
    </source>
</evidence>
<evidence type="ECO:0000256" key="7">
    <source>
        <dbReference type="ARBA" id="ARBA00023237"/>
    </source>
</evidence>
<keyword evidence="4" id="KW-1134">Transmembrane beta strand</keyword>
<accession>A0ABW3JT25</accession>
<keyword evidence="6" id="KW-0472">Membrane</keyword>
<keyword evidence="7" id="KW-0998">Cell outer membrane</keyword>
<keyword evidence="3" id="KW-0813">Transport</keyword>
<comment type="similarity">
    <text evidence="2">Belongs to the outer membrane factor (OMF) (TC 1.B.17) family.</text>
</comment>
<comment type="subcellular location">
    <subcellularLocation>
        <location evidence="1">Cell outer membrane</location>
    </subcellularLocation>
</comment>
<reference evidence="9" key="1">
    <citation type="journal article" date="2019" name="Int. J. Syst. Evol. Microbiol.">
        <title>The Global Catalogue of Microorganisms (GCM) 10K type strain sequencing project: providing services to taxonomists for standard genome sequencing and annotation.</title>
        <authorList>
            <consortium name="The Broad Institute Genomics Platform"/>
            <consortium name="The Broad Institute Genome Sequencing Center for Infectious Disease"/>
            <person name="Wu L."/>
            <person name="Ma J."/>
        </authorList>
    </citation>
    <scope>NUCLEOTIDE SEQUENCE [LARGE SCALE GENOMIC DNA]</scope>
    <source>
        <strain evidence="9">CCUG 60527</strain>
    </source>
</reference>
<comment type="caution">
    <text evidence="8">The sequence shown here is derived from an EMBL/GenBank/DDBJ whole genome shotgun (WGS) entry which is preliminary data.</text>
</comment>
<dbReference type="Pfam" id="PF02321">
    <property type="entry name" value="OEP"/>
    <property type="match status" value="2"/>
</dbReference>
<dbReference type="InterPro" id="IPR051906">
    <property type="entry name" value="TolC-like"/>
</dbReference>
<dbReference type="InterPro" id="IPR003423">
    <property type="entry name" value="OMP_efflux"/>
</dbReference>
<evidence type="ECO:0000256" key="1">
    <source>
        <dbReference type="ARBA" id="ARBA00004442"/>
    </source>
</evidence>
<protein>
    <submittedName>
        <fullName evidence="8">TolC family protein</fullName>
    </submittedName>
</protein>
<dbReference type="SUPFAM" id="SSF56954">
    <property type="entry name" value="Outer membrane efflux proteins (OEP)"/>
    <property type="match status" value="1"/>
</dbReference>
<dbReference type="PROSITE" id="PS51257">
    <property type="entry name" value="PROKAR_LIPOPROTEIN"/>
    <property type="match status" value="1"/>
</dbReference>
<sequence>MNKLLLTITSACIGVSCLYGQQSVSISKAEVLSKVQKENTAIKIAASNLSVAKADYHQTRAIFLPNITASHTVMTTNNPLMAFGIKLNQEKVTAADFNPSSLNNPKQIQNFATKFEIQQPIFNLDGVFQRKAAKIKAEAQQMQLQRTKDYIAFEVENSYMQLQLAYKGVAVMQKVLQTAEANLDLANKNFNQGYLQKADVLNVEVRVLEVKNQLQTALSNVENASNYLSFLMHEDAFVVYKPSDVLQPINSVNNYQKSIEERADIKAMELSTKAYAHMVKAVNMSFLPKLNAFGSYELYDNEIFTGDASGYIFGAQLRWNLFEGAKRLGKKQQTKAAFKKATLEFEQYTSQSKLELEKAKRMLIDAANNLELSKLAMQQSEESLRIRTNRFKEGLEKTTDLLQAETQYASKELAYYQAIYQYNYAQLYLKYLSN</sequence>
<dbReference type="PANTHER" id="PTHR30026">
    <property type="entry name" value="OUTER MEMBRANE PROTEIN TOLC"/>
    <property type="match status" value="1"/>
</dbReference>
<evidence type="ECO:0000313" key="8">
    <source>
        <dbReference type="EMBL" id="MFD0992462.1"/>
    </source>
</evidence>
<evidence type="ECO:0000256" key="4">
    <source>
        <dbReference type="ARBA" id="ARBA00022452"/>
    </source>
</evidence>
<organism evidence="8 9">
    <name type="scientific">Tenacibaculum geojense</name>
    <dbReference type="NCBI Taxonomy" id="915352"/>
    <lineage>
        <taxon>Bacteria</taxon>
        <taxon>Pseudomonadati</taxon>
        <taxon>Bacteroidota</taxon>
        <taxon>Flavobacteriia</taxon>
        <taxon>Flavobacteriales</taxon>
        <taxon>Flavobacteriaceae</taxon>
        <taxon>Tenacibaculum</taxon>
    </lineage>
</organism>
<dbReference type="RefSeq" id="WP_386105780.1">
    <property type="nucleotide sequence ID" value="NZ_JBHTJR010000023.1"/>
</dbReference>
<evidence type="ECO:0000313" key="9">
    <source>
        <dbReference type="Proteomes" id="UP001597062"/>
    </source>
</evidence>
<gene>
    <name evidence="8" type="ORF">ACFQ1U_04535</name>
</gene>